<dbReference type="InterPro" id="IPR036908">
    <property type="entry name" value="RlpA-like_sf"/>
</dbReference>
<name>A0A6A6KH69_HEVBR</name>
<dbReference type="EMBL" id="JAAGAX010000016">
    <property type="protein sequence ID" value="KAF2288242.1"/>
    <property type="molecule type" value="Genomic_DNA"/>
</dbReference>
<evidence type="ECO:0000256" key="4">
    <source>
        <dbReference type="ARBA" id="ARBA00022723"/>
    </source>
</evidence>
<proteinExistence type="predicted"/>
<feature type="chain" id="PRO_5025507833" description="RING-type E3 ubiquitin transferase" evidence="11">
    <location>
        <begin position="21"/>
        <end position="400"/>
    </location>
</feature>
<dbReference type="EC" id="2.3.2.27" evidence="2"/>
<dbReference type="Proteomes" id="UP000467840">
    <property type="component" value="Chromosome 8"/>
</dbReference>
<feature type="region of interest" description="Disordered" evidence="10">
    <location>
        <begin position="375"/>
        <end position="400"/>
    </location>
</feature>
<sequence length="400" mass="43255">MDFLGIYLITLLAITKRIHGYAGGWSNAHATFYGGGDASGTMGGACGYGNLYSQGYGTNTAALSTALFNNGLTCGACFEIRLAHRERGMGDAMVDRYWCHMCSRMVTPVMEAEIKCPVCESGFVEEVDSTRDLNNDGIDFGSERAFSLWAPILLGLMGGLGPSRARAQEHNGSNAQEENGELESEFRSLFRRRGGGEARLQSLALVLQGPFEMNQSENPIRNMASSLGDYLIGPGLDLLLQHLSENDPNRYGTPPAQKEAVQAMPTVAVEQSLQCSICLEEFDIGDEAKEMPCKHKFHSGCILPWLEIHSSCPVCRFQMPSDDSKIQANSSRSNEGRMENNDAMTGVGGEGIGSGRRYRIPVPWPFEGLFSLSASQSGESSTSASSTEAMPGNPSHTDET</sequence>
<evidence type="ECO:0000256" key="6">
    <source>
        <dbReference type="ARBA" id="ARBA00022786"/>
    </source>
</evidence>
<evidence type="ECO:0000256" key="1">
    <source>
        <dbReference type="ARBA" id="ARBA00000900"/>
    </source>
</evidence>
<organism evidence="14 15">
    <name type="scientific">Hevea brasiliensis</name>
    <name type="common">Para rubber tree</name>
    <name type="synonym">Siphonia brasiliensis</name>
    <dbReference type="NCBI Taxonomy" id="3981"/>
    <lineage>
        <taxon>Eukaryota</taxon>
        <taxon>Viridiplantae</taxon>
        <taxon>Streptophyta</taxon>
        <taxon>Embryophyta</taxon>
        <taxon>Tracheophyta</taxon>
        <taxon>Spermatophyta</taxon>
        <taxon>Magnoliopsida</taxon>
        <taxon>eudicotyledons</taxon>
        <taxon>Gunneridae</taxon>
        <taxon>Pentapetalae</taxon>
        <taxon>rosids</taxon>
        <taxon>fabids</taxon>
        <taxon>Malpighiales</taxon>
        <taxon>Euphorbiaceae</taxon>
        <taxon>Crotonoideae</taxon>
        <taxon>Micrandreae</taxon>
        <taxon>Hevea</taxon>
    </lineage>
</organism>
<evidence type="ECO:0000313" key="14">
    <source>
        <dbReference type="EMBL" id="KAF2288242.1"/>
    </source>
</evidence>
<dbReference type="InterPro" id="IPR007118">
    <property type="entry name" value="Expan_Lol_pI"/>
</dbReference>
<comment type="caution">
    <text evidence="14">The sequence shown here is derived from an EMBL/GenBank/DDBJ whole genome shotgun (WGS) entry which is preliminary data.</text>
</comment>
<feature type="region of interest" description="Disordered" evidence="10">
    <location>
        <begin position="323"/>
        <end position="352"/>
    </location>
</feature>
<dbReference type="InterPro" id="IPR001841">
    <property type="entry name" value="Znf_RING"/>
</dbReference>
<evidence type="ECO:0000256" key="3">
    <source>
        <dbReference type="ARBA" id="ARBA00022679"/>
    </source>
</evidence>
<dbReference type="AlphaFoldDB" id="A0A6A6KH69"/>
<keyword evidence="8" id="KW-0961">Cell wall biogenesis/degradation</keyword>
<dbReference type="GO" id="GO:0061630">
    <property type="term" value="F:ubiquitin protein ligase activity"/>
    <property type="evidence" value="ECO:0007669"/>
    <property type="project" value="UniProtKB-EC"/>
</dbReference>
<feature type="domain" description="RING-type" evidence="12">
    <location>
        <begin position="275"/>
        <end position="316"/>
    </location>
</feature>
<keyword evidence="15" id="KW-1185">Reference proteome</keyword>
<evidence type="ECO:0000256" key="7">
    <source>
        <dbReference type="ARBA" id="ARBA00022833"/>
    </source>
</evidence>
<dbReference type="PANTHER" id="PTHR31867">
    <property type="entry name" value="EXPANSIN-A15"/>
    <property type="match status" value="1"/>
</dbReference>
<dbReference type="SUPFAM" id="SSF57850">
    <property type="entry name" value="RING/U-box"/>
    <property type="match status" value="1"/>
</dbReference>
<reference evidence="14 15" key="1">
    <citation type="journal article" date="2020" name="Mol. Plant">
        <title>The Chromosome-Based Rubber Tree Genome Provides New Insights into Spurge Genome Evolution and Rubber Biosynthesis.</title>
        <authorList>
            <person name="Liu J."/>
            <person name="Shi C."/>
            <person name="Shi C.C."/>
            <person name="Li W."/>
            <person name="Zhang Q.J."/>
            <person name="Zhang Y."/>
            <person name="Li K."/>
            <person name="Lu H.F."/>
            <person name="Shi C."/>
            <person name="Zhu S.T."/>
            <person name="Xiao Z.Y."/>
            <person name="Nan H."/>
            <person name="Yue Y."/>
            <person name="Zhu X.G."/>
            <person name="Wu Y."/>
            <person name="Hong X.N."/>
            <person name="Fan G.Y."/>
            <person name="Tong Y."/>
            <person name="Zhang D."/>
            <person name="Mao C.L."/>
            <person name="Liu Y.L."/>
            <person name="Hao S.J."/>
            <person name="Liu W.Q."/>
            <person name="Lv M.Q."/>
            <person name="Zhang H.B."/>
            <person name="Liu Y."/>
            <person name="Hu-Tang G.R."/>
            <person name="Wang J.P."/>
            <person name="Wang J.H."/>
            <person name="Sun Y.H."/>
            <person name="Ni S.B."/>
            <person name="Chen W.B."/>
            <person name="Zhang X.C."/>
            <person name="Jiao Y.N."/>
            <person name="Eichler E.E."/>
            <person name="Li G.H."/>
            <person name="Liu X."/>
            <person name="Gao L.Z."/>
        </authorList>
    </citation>
    <scope>NUCLEOTIDE SEQUENCE [LARGE SCALE GENOMIC DNA]</scope>
    <source>
        <strain evidence="15">cv. GT1</strain>
        <tissue evidence="14">Leaf</tissue>
    </source>
</reference>
<dbReference type="SMART" id="SM00184">
    <property type="entry name" value="RING"/>
    <property type="match status" value="1"/>
</dbReference>
<feature type="region of interest" description="Disordered" evidence="10">
    <location>
        <begin position="164"/>
        <end position="183"/>
    </location>
</feature>
<keyword evidence="3" id="KW-0808">Transferase</keyword>
<evidence type="ECO:0000256" key="10">
    <source>
        <dbReference type="SAM" id="MobiDB-lite"/>
    </source>
</evidence>
<keyword evidence="7" id="KW-0862">Zinc</keyword>
<dbReference type="GO" id="GO:0005576">
    <property type="term" value="C:extracellular region"/>
    <property type="evidence" value="ECO:0007669"/>
    <property type="project" value="InterPro"/>
</dbReference>
<dbReference type="InterPro" id="IPR013083">
    <property type="entry name" value="Znf_RING/FYVE/PHD"/>
</dbReference>
<dbReference type="Gene3D" id="2.40.40.10">
    <property type="entry name" value="RlpA-like domain"/>
    <property type="match status" value="1"/>
</dbReference>
<evidence type="ECO:0000256" key="9">
    <source>
        <dbReference type="PROSITE-ProRule" id="PRU00175"/>
    </source>
</evidence>
<dbReference type="SUPFAM" id="SSF50685">
    <property type="entry name" value="Barwin-like endoglucanases"/>
    <property type="match status" value="1"/>
</dbReference>
<evidence type="ECO:0000256" key="5">
    <source>
        <dbReference type="ARBA" id="ARBA00022771"/>
    </source>
</evidence>
<gene>
    <name evidence="14" type="ORF">GH714_005239</name>
</gene>
<dbReference type="Pfam" id="PF13639">
    <property type="entry name" value="zf-RING_2"/>
    <property type="match status" value="1"/>
</dbReference>
<keyword evidence="11" id="KW-0732">Signal</keyword>
<dbReference type="PRINTS" id="PR01225">
    <property type="entry name" value="EXPANSNFAMLY"/>
</dbReference>
<feature type="compositionally biased region" description="Low complexity" evidence="10">
    <location>
        <begin position="375"/>
        <end position="389"/>
    </location>
</feature>
<dbReference type="PROSITE" id="PS50089">
    <property type="entry name" value="ZF_RING_2"/>
    <property type="match status" value="1"/>
</dbReference>
<feature type="signal peptide" evidence="11">
    <location>
        <begin position="1"/>
        <end position="20"/>
    </location>
</feature>
<keyword evidence="6" id="KW-0833">Ubl conjugation pathway</keyword>
<dbReference type="Gene3D" id="3.30.40.10">
    <property type="entry name" value="Zinc/RING finger domain, C3HC4 (zinc finger)"/>
    <property type="match status" value="1"/>
</dbReference>
<evidence type="ECO:0000313" key="15">
    <source>
        <dbReference type="Proteomes" id="UP000467840"/>
    </source>
</evidence>
<feature type="domain" description="Expansin-like EG45" evidence="13">
    <location>
        <begin position="43"/>
        <end position="196"/>
    </location>
</feature>
<evidence type="ECO:0000256" key="8">
    <source>
        <dbReference type="ARBA" id="ARBA00023316"/>
    </source>
</evidence>
<evidence type="ECO:0000259" key="12">
    <source>
        <dbReference type="PROSITE" id="PS50089"/>
    </source>
</evidence>
<evidence type="ECO:0000256" key="2">
    <source>
        <dbReference type="ARBA" id="ARBA00012483"/>
    </source>
</evidence>
<evidence type="ECO:0000259" key="13">
    <source>
        <dbReference type="PROSITE" id="PS50842"/>
    </source>
</evidence>
<dbReference type="FunFam" id="3.30.40.10:FF:000022">
    <property type="entry name" value="E3 ubiquitin-protein ligase RING1-like"/>
    <property type="match status" value="1"/>
</dbReference>
<protein>
    <recommendedName>
        <fullName evidence="2">RING-type E3 ubiquitin transferase</fullName>
        <ecNumber evidence="2">2.3.2.27</ecNumber>
    </recommendedName>
</protein>
<dbReference type="InterPro" id="IPR039525">
    <property type="entry name" value="RNF126-like_zinc-ribbon"/>
</dbReference>
<dbReference type="Pfam" id="PF14369">
    <property type="entry name" value="Zn_ribbon_19"/>
    <property type="match status" value="1"/>
</dbReference>
<dbReference type="InterPro" id="IPR002963">
    <property type="entry name" value="Expansin"/>
</dbReference>
<dbReference type="InterPro" id="IPR007112">
    <property type="entry name" value="Expansin/allergen_DPBB_dom"/>
</dbReference>
<dbReference type="GO" id="GO:0008270">
    <property type="term" value="F:zinc ion binding"/>
    <property type="evidence" value="ECO:0007669"/>
    <property type="project" value="UniProtKB-KW"/>
</dbReference>
<dbReference type="GO" id="GO:0009664">
    <property type="term" value="P:plant-type cell wall organization"/>
    <property type="evidence" value="ECO:0007669"/>
    <property type="project" value="InterPro"/>
</dbReference>
<dbReference type="CDD" id="cd16667">
    <property type="entry name" value="RING-H2_RNF126-like"/>
    <property type="match status" value="1"/>
</dbReference>
<comment type="catalytic activity">
    <reaction evidence="1">
        <text>S-ubiquitinyl-[E2 ubiquitin-conjugating enzyme]-L-cysteine + [acceptor protein]-L-lysine = [E2 ubiquitin-conjugating enzyme]-L-cysteine + N(6)-ubiquitinyl-[acceptor protein]-L-lysine.</text>
        <dbReference type="EC" id="2.3.2.27"/>
    </reaction>
</comment>
<evidence type="ECO:0000256" key="11">
    <source>
        <dbReference type="SAM" id="SignalP"/>
    </source>
</evidence>
<keyword evidence="4" id="KW-0479">Metal-binding</keyword>
<dbReference type="PROSITE" id="PS50842">
    <property type="entry name" value="EXPANSIN_EG45"/>
    <property type="match status" value="1"/>
</dbReference>
<keyword evidence="5 9" id="KW-0863">Zinc-finger</keyword>
<accession>A0A6A6KH69</accession>